<dbReference type="CDD" id="cd07023">
    <property type="entry name" value="S49_Sppa_N_C"/>
    <property type="match status" value="1"/>
</dbReference>
<evidence type="ECO:0000313" key="13">
    <source>
        <dbReference type="EMBL" id="EHM39948.1"/>
    </source>
</evidence>
<dbReference type="GO" id="GO:0006508">
    <property type="term" value="P:proteolysis"/>
    <property type="evidence" value="ECO:0007669"/>
    <property type="project" value="UniProtKB-KW"/>
</dbReference>
<feature type="domain" description="Peptidase S49" evidence="11">
    <location>
        <begin position="162"/>
        <end position="308"/>
    </location>
</feature>
<dbReference type="GO" id="GO:0004252">
    <property type="term" value="F:serine-type endopeptidase activity"/>
    <property type="evidence" value="ECO:0007669"/>
    <property type="project" value="InterPro"/>
</dbReference>
<evidence type="ECO:0000256" key="9">
    <source>
        <dbReference type="ARBA" id="ARBA00023136"/>
    </source>
</evidence>
<keyword evidence="4" id="KW-0645">Protease</keyword>
<evidence type="ECO:0000259" key="11">
    <source>
        <dbReference type="Pfam" id="PF01343"/>
    </source>
</evidence>
<protein>
    <submittedName>
        <fullName evidence="13">Putative signal peptide peptidase SppA</fullName>
    </submittedName>
</protein>
<dbReference type="InterPro" id="IPR029045">
    <property type="entry name" value="ClpP/crotonase-like_dom_sf"/>
</dbReference>
<dbReference type="PANTHER" id="PTHR42987">
    <property type="entry name" value="PEPTIDASE S49"/>
    <property type="match status" value="1"/>
</dbReference>
<name>G9YAG6_HAFAL</name>
<keyword evidence="3" id="KW-1003">Cell membrane</keyword>
<evidence type="ECO:0000256" key="1">
    <source>
        <dbReference type="ARBA" id="ARBA00004236"/>
    </source>
</evidence>
<comment type="similarity">
    <text evidence="2">Belongs to the peptidase S49 family.</text>
</comment>
<evidence type="ECO:0000256" key="5">
    <source>
        <dbReference type="ARBA" id="ARBA00022692"/>
    </source>
</evidence>
<dbReference type="Pfam" id="PF01343">
    <property type="entry name" value="Peptidase_S49"/>
    <property type="match status" value="1"/>
</dbReference>
<dbReference type="InterPro" id="IPR047272">
    <property type="entry name" value="S49_SppA_C"/>
</dbReference>
<evidence type="ECO:0000256" key="3">
    <source>
        <dbReference type="ARBA" id="ARBA00022475"/>
    </source>
</evidence>
<evidence type="ECO:0000256" key="10">
    <source>
        <dbReference type="SAM" id="Phobius"/>
    </source>
</evidence>
<keyword evidence="6" id="KW-0378">Hydrolase</keyword>
<keyword evidence="5 10" id="KW-0812">Transmembrane</keyword>
<dbReference type="AlphaFoldDB" id="G9YAG6"/>
<comment type="caution">
    <text evidence="13">The sequence shown here is derived from an EMBL/GenBank/DDBJ whole genome shotgun (WGS) entry which is preliminary data.</text>
</comment>
<organism evidence="13 14">
    <name type="scientific">Hafnia alvei ATCC 51873</name>
    <dbReference type="NCBI Taxonomy" id="1002364"/>
    <lineage>
        <taxon>Bacteria</taxon>
        <taxon>Pseudomonadati</taxon>
        <taxon>Pseudomonadota</taxon>
        <taxon>Gammaproteobacteria</taxon>
        <taxon>Enterobacterales</taxon>
        <taxon>Hafniaceae</taxon>
        <taxon>Hafnia</taxon>
    </lineage>
</organism>
<dbReference type="InterPro" id="IPR002142">
    <property type="entry name" value="Peptidase_S49"/>
</dbReference>
<dbReference type="Proteomes" id="UP000005959">
    <property type="component" value="Unassembled WGS sequence"/>
</dbReference>
<dbReference type="NCBIfam" id="NF008745">
    <property type="entry name" value="PRK11778.1"/>
    <property type="match status" value="1"/>
</dbReference>
<evidence type="ECO:0000256" key="4">
    <source>
        <dbReference type="ARBA" id="ARBA00022670"/>
    </source>
</evidence>
<keyword evidence="8 10" id="KW-1133">Transmembrane helix</keyword>
<proteinExistence type="inferred from homology"/>
<dbReference type="GO" id="GO:0005886">
    <property type="term" value="C:plasma membrane"/>
    <property type="evidence" value="ECO:0007669"/>
    <property type="project" value="UniProtKB-SubCell"/>
</dbReference>
<feature type="domain" description="Peptidase S49 N-terminal proteobacteria" evidence="12">
    <location>
        <begin position="4"/>
        <end position="159"/>
    </location>
</feature>
<dbReference type="PATRIC" id="fig|1002364.3.peg.3242"/>
<feature type="transmembrane region" description="Helical" evidence="10">
    <location>
        <begin position="6"/>
        <end position="31"/>
    </location>
</feature>
<dbReference type="EMBL" id="AGCI01000087">
    <property type="protein sequence ID" value="EHM39948.1"/>
    <property type="molecule type" value="Genomic_DNA"/>
</dbReference>
<reference evidence="13 14" key="1">
    <citation type="submission" date="2011-08" db="EMBL/GenBank/DDBJ databases">
        <authorList>
            <person name="Weinstock G."/>
            <person name="Sodergren E."/>
            <person name="Clifton S."/>
            <person name="Fulton L."/>
            <person name="Fulton B."/>
            <person name="Courtney L."/>
            <person name="Fronick C."/>
            <person name="Harrison M."/>
            <person name="Strong C."/>
            <person name="Farmer C."/>
            <person name="Delahaunty K."/>
            <person name="Markovic C."/>
            <person name="Hall O."/>
            <person name="Minx P."/>
            <person name="Tomlinson C."/>
            <person name="Mitreva M."/>
            <person name="Hou S."/>
            <person name="Chen J."/>
            <person name="Wollam A."/>
            <person name="Pepin K.H."/>
            <person name="Johnson M."/>
            <person name="Bhonagiri V."/>
            <person name="Zhang X."/>
            <person name="Suruliraj S."/>
            <person name="Warren W."/>
            <person name="Chinwalla A."/>
            <person name="Mardis E.R."/>
            <person name="Wilson R.K."/>
        </authorList>
    </citation>
    <scope>NUCLEOTIDE SEQUENCE [LARGE SCALE GENOMIC DNA]</scope>
    <source>
        <strain evidence="13 14">ATCC 51873</strain>
    </source>
</reference>
<accession>G9YAG6</accession>
<evidence type="ECO:0000256" key="7">
    <source>
        <dbReference type="ARBA" id="ARBA00022825"/>
    </source>
</evidence>
<evidence type="ECO:0000313" key="14">
    <source>
        <dbReference type="Proteomes" id="UP000005959"/>
    </source>
</evidence>
<evidence type="ECO:0000256" key="6">
    <source>
        <dbReference type="ARBA" id="ARBA00022801"/>
    </source>
</evidence>
<evidence type="ECO:0000259" key="12">
    <source>
        <dbReference type="Pfam" id="PF08496"/>
    </source>
</evidence>
<dbReference type="PANTHER" id="PTHR42987:SF4">
    <property type="entry name" value="PROTEASE SOHB-RELATED"/>
    <property type="match status" value="1"/>
</dbReference>
<gene>
    <name evidence="13" type="ORF">HMPREF0454_03590</name>
</gene>
<keyword evidence="9 10" id="KW-0472">Membrane</keyword>
<keyword evidence="7" id="KW-0720">Serine protease</keyword>
<dbReference type="InterPro" id="IPR013703">
    <property type="entry name" value="Peptidase_S49_N_proteobac"/>
</dbReference>
<dbReference type="Gene3D" id="6.20.330.10">
    <property type="match status" value="1"/>
</dbReference>
<dbReference type="Gene3D" id="3.90.226.10">
    <property type="entry name" value="2-enoyl-CoA Hydratase, Chain A, domain 1"/>
    <property type="match status" value="1"/>
</dbReference>
<evidence type="ECO:0000256" key="2">
    <source>
        <dbReference type="ARBA" id="ARBA00008683"/>
    </source>
</evidence>
<evidence type="ECO:0000256" key="8">
    <source>
        <dbReference type="ARBA" id="ARBA00022989"/>
    </source>
</evidence>
<dbReference type="Pfam" id="PF08496">
    <property type="entry name" value="Peptidase_S49_N"/>
    <property type="match status" value="1"/>
</dbReference>
<dbReference type="HOGENOM" id="CLU_070316_0_0_6"/>
<dbReference type="SUPFAM" id="SSF52096">
    <property type="entry name" value="ClpP/crotonase"/>
    <property type="match status" value="1"/>
</dbReference>
<sequence>MNVEWLSLYGLFLAKVMTFVIAIGALIVLFVSLRHKKGASRGELQLTDLGEQYRDMQRSMQEARMDDSSLKAWYKLQKKQDKEKAKQRKAEAKQGIAAKEKPCLYVLDFKGSMDAHEVSSLREEISAVLAVAKQGDEVLLRLESPGGVVHGYGLAASQLQRLRQAGVRLTVAVDKVAASGGYMMACVADRIVAAPFAIIGSIGVVAQIPNFNRWLKKNDIDVELHTAGEFKRTLTLLGENTEQGREKFREELNETHELFKSFVSQQRPSLDIDSVATGEHWYGIQAKDKGLVDSVGTSDDLLIAEMENHDVIGVRYTRRKRMMDRFTNSAAESADRLMLRWWQRSQRYDM</sequence>
<comment type="subcellular location">
    <subcellularLocation>
        <location evidence="1">Cell membrane</location>
    </subcellularLocation>
</comment>